<comment type="catalytic activity">
    <reaction evidence="6">
        <text>dTTP + H2O = dTMP + diphosphate + H(+)</text>
        <dbReference type="Rhea" id="RHEA:28534"/>
        <dbReference type="ChEBI" id="CHEBI:15377"/>
        <dbReference type="ChEBI" id="CHEBI:15378"/>
        <dbReference type="ChEBI" id="CHEBI:33019"/>
        <dbReference type="ChEBI" id="CHEBI:37568"/>
        <dbReference type="ChEBI" id="CHEBI:63528"/>
        <dbReference type="EC" id="3.6.1.9"/>
    </reaction>
</comment>
<gene>
    <name evidence="7" type="primary">maf</name>
    <name evidence="7" type="ORF">IDH45_03220</name>
</gene>
<dbReference type="GO" id="GO:0005737">
    <property type="term" value="C:cytoplasm"/>
    <property type="evidence" value="ECO:0007669"/>
    <property type="project" value="UniProtKB-SubCell"/>
</dbReference>
<proteinExistence type="inferred from homology"/>
<sequence length="197" mass="21139">MDKQSVLILASGSPRRQELIGTIGLPYRIDAADVDESMPEGTAPDALVEQLSLRKAQAVSGRVPDGEDGIVIGSDTVVVLDGRILGKPKDEQDAADMLGTIAGRTHQVYTGITCVEVRTGRVITRHEVSHVTMKPMDEERIRRYVATGEPADKAGAYAVQGIGALLVAKIEGDYFNVVGMSVRLLGEMLEELGVRVL</sequence>
<evidence type="ECO:0000313" key="7">
    <source>
        <dbReference type="EMBL" id="MBD2860996.1"/>
    </source>
</evidence>
<comment type="subcellular location">
    <subcellularLocation>
        <location evidence="2 6">Cytoplasm</location>
    </subcellularLocation>
</comment>
<comment type="caution">
    <text evidence="7">The sequence shown here is derived from an EMBL/GenBank/DDBJ whole genome shotgun (WGS) entry which is preliminary data.</text>
</comment>
<keyword evidence="3 6" id="KW-0963">Cytoplasm</keyword>
<dbReference type="PIRSF" id="PIRSF006305">
    <property type="entry name" value="Maf"/>
    <property type="match status" value="1"/>
</dbReference>
<comment type="catalytic activity">
    <reaction evidence="6">
        <text>UTP + H2O = UMP + diphosphate + H(+)</text>
        <dbReference type="Rhea" id="RHEA:29395"/>
        <dbReference type="ChEBI" id="CHEBI:15377"/>
        <dbReference type="ChEBI" id="CHEBI:15378"/>
        <dbReference type="ChEBI" id="CHEBI:33019"/>
        <dbReference type="ChEBI" id="CHEBI:46398"/>
        <dbReference type="ChEBI" id="CHEBI:57865"/>
        <dbReference type="EC" id="3.6.1.9"/>
    </reaction>
</comment>
<evidence type="ECO:0000256" key="1">
    <source>
        <dbReference type="ARBA" id="ARBA00001968"/>
    </source>
</evidence>
<comment type="caution">
    <text evidence="6">Lacks conserved residue(s) required for the propagation of feature annotation.</text>
</comment>
<comment type="function">
    <text evidence="6">Nucleoside triphosphate pyrophosphatase that hydrolyzes dTTP and UTP. May have a dual role in cell division arrest and in preventing the incorporation of modified nucleotides into cellular nucleic acids.</text>
</comment>
<dbReference type="CDD" id="cd00555">
    <property type="entry name" value="Maf"/>
    <property type="match status" value="1"/>
</dbReference>
<organism evidence="7 8">
    <name type="scientific">Paenibacillus oceani</name>
    <dbReference type="NCBI Taxonomy" id="2772510"/>
    <lineage>
        <taxon>Bacteria</taxon>
        <taxon>Bacillati</taxon>
        <taxon>Bacillota</taxon>
        <taxon>Bacilli</taxon>
        <taxon>Bacillales</taxon>
        <taxon>Paenibacillaceae</taxon>
        <taxon>Paenibacillus</taxon>
    </lineage>
</organism>
<dbReference type="GO" id="GO:0009117">
    <property type="term" value="P:nucleotide metabolic process"/>
    <property type="evidence" value="ECO:0007669"/>
    <property type="project" value="UniProtKB-KW"/>
</dbReference>
<evidence type="ECO:0000256" key="4">
    <source>
        <dbReference type="ARBA" id="ARBA00022801"/>
    </source>
</evidence>
<dbReference type="RefSeq" id="WP_190924590.1">
    <property type="nucleotide sequence ID" value="NZ_JACXJA010000003.1"/>
</dbReference>
<name>A0A927C7L3_9BACL</name>
<dbReference type="EC" id="3.6.1.9" evidence="6"/>
<feature type="active site" description="Proton acceptor" evidence="6">
    <location>
        <position position="75"/>
    </location>
</feature>
<evidence type="ECO:0000256" key="5">
    <source>
        <dbReference type="ARBA" id="ARBA00023080"/>
    </source>
</evidence>
<evidence type="ECO:0000313" key="8">
    <source>
        <dbReference type="Proteomes" id="UP000639396"/>
    </source>
</evidence>
<keyword evidence="8" id="KW-1185">Reference proteome</keyword>
<evidence type="ECO:0000256" key="6">
    <source>
        <dbReference type="HAMAP-Rule" id="MF_00528"/>
    </source>
</evidence>
<reference evidence="7" key="1">
    <citation type="submission" date="2020-09" db="EMBL/GenBank/DDBJ databases">
        <title>A novel bacterium of genus Paenibacillus, isolated from South China Sea.</title>
        <authorList>
            <person name="Huang H."/>
            <person name="Mo K."/>
            <person name="Hu Y."/>
        </authorList>
    </citation>
    <scope>NUCLEOTIDE SEQUENCE</scope>
    <source>
        <strain evidence="7">IB182363</strain>
    </source>
</reference>
<dbReference type="Pfam" id="PF02545">
    <property type="entry name" value="Maf"/>
    <property type="match status" value="1"/>
</dbReference>
<dbReference type="Gene3D" id="3.90.950.10">
    <property type="match status" value="1"/>
</dbReference>
<comment type="similarity">
    <text evidence="6">Belongs to the Maf family. YhdE subfamily.</text>
</comment>
<dbReference type="FunFam" id="3.90.950.10:FF:000005">
    <property type="entry name" value="7-methyl-GTP pyrophosphatase"/>
    <property type="match status" value="1"/>
</dbReference>
<dbReference type="InterPro" id="IPR003697">
    <property type="entry name" value="Maf-like"/>
</dbReference>
<dbReference type="PANTHER" id="PTHR43213:SF5">
    <property type="entry name" value="BIFUNCTIONAL DTTP_UTP PYROPHOSPHATASE_METHYLTRANSFERASE PROTEIN-RELATED"/>
    <property type="match status" value="1"/>
</dbReference>
<feature type="site" description="Important for substrate specificity" evidence="6">
    <location>
        <position position="15"/>
    </location>
</feature>
<dbReference type="AlphaFoldDB" id="A0A927C7L3"/>
<dbReference type="Proteomes" id="UP000639396">
    <property type="component" value="Unassembled WGS sequence"/>
</dbReference>
<dbReference type="SUPFAM" id="SSF52972">
    <property type="entry name" value="ITPase-like"/>
    <property type="match status" value="1"/>
</dbReference>
<evidence type="ECO:0000256" key="3">
    <source>
        <dbReference type="ARBA" id="ARBA00022490"/>
    </source>
</evidence>
<dbReference type="HAMAP" id="MF_00528">
    <property type="entry name" value="Maf"/>
    <property type="match status" value="1"/>
</dbReference>
<dbReference type="PANTHER" id="PTHR43213">
    <property type="entry name" value="BIFUNCTIONAL DTTP/UTP PYROPHOSPHATASE/METHYLTRANSFERASE PROTEIN-RELATED"/>
    <property type="match status" value="1"/>
</dbReference>
<evidence type="ECO:0000256" key="2">
    <source>
        <dbReference type="ARBA" id="ARBA00004496"/>
    </source>
</evidence>
<keyword evidence="4 6" id="KW-0378">Hydrolase</keyword>
<dbReference type="InterPro" id="IPR029001">
    <property type="entry name" value="ITPase-like_fam"/>
</dbReference>
<dbReference type="EMBL" id="JACXJA010000003">
    <property type="protein sequence ID" value="MBD2860996.1"/>
    <property type="molecule type" value="Genomic_DNA"/>
</dbReference>
<protein>
    <recommendedName>
        <fullName evidence="6">dTTP/UTP pyrophosphatase</fullName>
        <shortName evidence="6">dTTPase/UTPase</shortName>
        <ecNumber evidence="6">3.6.1.9</ecNumber>
    </recommendedName>
    <alternativeName>
        <fullName evidence="6">Nucleoside triphosphate pyrophosphatase</fullName>
    </alternativeName>
    <alternativeName>
        <fullName evidence="6">Nucleotide pyrophosphatase</fullName>
        <shortName evidence="6">Nucleotide PPase</shortName>
    </alternativeName>
</protein>
<dbReference type="NCBIfam" id="TIGR00172">
    <property type="entry name" value="maf"/>
    <property type="match status" value="1"/>
</dbReference>
<accession>A0A927C7L3</accession>
<feature type="site" description="Important for substrate specificity" evidence="6">
    <location>
        <position position="76"/>
    </location>
</feature>
<feature type="site" description="Important for substrate specificity" evidence="6">
    <location>
        <position position="160"/>
    </location>
</feature>
<dbReference type="GO" id="GO:0047429">
    <property type="term" value="F:nucleoside triphosphate diphosphatase activity"/>
    <property type="evidence" value="ECO:0007669"/>
    <property type="project" value="UniProtKB-EC"/>
</dbReference>
<comment type="cofactor">
    <cofactor evidence="1 6">
        <name>a divalent metal cation</name>
        <dbReference type="ChEBI" id="CHEBI:60240"/>
    </cofactor>
</comment>
<keyword evidence="5 6" id="KW-0546">Nucleotide metabolism</keyword>